<accession>A0A7C4GKL0</accession>
<dbReference type="PANTHER" id="PTHR14226">
    <property type="entry name" value="NEUROPATHY TARGET ESTERASE/SWISS CHEESE D.MELANOGASTER"/>
    <property type="match status" value="1"/>
</dbReference>
<dbReference type="PROSITE" id="PS51635">
    <property type="entry name" value="PNPLA"/>
    <property type="match status" value="1"/>
</dbReference>
<evidence type="ECO:0000256" key="1">
    <source>
        <dbReference type="ARBA" id="ARBA00022801"/>
    </source>
</evidence>
<feature type="short sequence motif" description="DGA/G" evidence="4">
    <location>
        <begin position="164"/>
        <end position="166"/>
    </location>
</feature>
<dbReference type="AlphaFoldDB" id="A0A7C4GKL0"/>
<dbReference type="SUPFAM" id="SSF52151">
    <property type="entry name" value="FabD/lysophospholipase-like"/>
    <property type="match status" value="1"/>
</dbReference>
<dbReference type="InterPro" id="IPR050301">
    <property type="entry name" value="NTE"/>
</dbReference>
<dbReference type="PANTHER" id="PTHR14226:SF29">
    <property type="entry name" value="NEUROPATHY TARGET ESTERASE SWS"/>
    <property type="match status" value="1"/>
</dbReference>
<evidence type="ECO:0000256" key="3">
    <source>
        <dbReference type="ARBA" id="ARBA00023098"/>
    </source>
</evidence>
<organism evidence="6">
    <name type="scientific">Fervidobacterium thailandense</name>
    <dbReference type="NCBI Taxonomy" id="1008305"/>
    <lineage>
        <taxon>Bacteria</taxon>
        <taxon>Thermotogati</taxon>
        <taxon>Thermotogota</taxon>
        <taxon>Thermotogae</taxon>
        <taxon>Thermotogales</taxon>
        <taxon>Fervidobacteriaceae</taxon>
        <taxon>Fervidobacterium</taxon>
    </lineage>
</organism>
<sequence length="271" mass="31012">MELTYKLGLALQAGGVRGFSHIAVLELLEQYRAVPEIIAGSSIGAVVSALYCIYEDSKAVYQILSKNVRAFLNKSIQSYPFAEVRMLFRENLIELDEYYRFFREMFGKRRFSELNRKLLVVSFDLSERRSLVIEEGFIVDAVLASCTVPGFFQPTFLGGSKQLDGGILSPLPVSELRDHGAEFVIASAFEAEKTSIQTYEELLAQLDSLREKEIVEFEIGKADYAFVFPVKAEWMEFNKYRSIYEDAKKYLEGRKVDFENFLRGRFNSLLV</sequence>
<dbReference type="GO" id="GO:0016042">
    <property type="term" value="P:lipid catabolic process"/>
    <property type="evidence" value="ECO:0007669"/>
    <property type="project" value="UniProtKB-UniRule"/>
</dbReference>
<dbReference type="Gene3D" id="3.40.1090.10">
    <property type="entry name" value="Cytosolic phospholipase A2 catalytic domain"/>
    <property type="match status" value="2"/>
</dbReference>
<gene>
    <name evidence="6" type="ORF">ENT77_01475</name>
</gene>
<dbReference type="EMBL" id="DSZY01000006">
    <property type="protein sequence ID" value="HGU39863.1"/>
    <property type="molecule type" value="Genomic_DNA"/>
</dbReference>
<evidence type="ECO:0000313" key="6">
    <source>
        <dbReference type="EMBL" id="HGU39863.1"/>
    </source>
</evidence>
<keyword evidence="1 4" id="KW-0378">Hydrolase</keyword>
<feature type="domain" description="PNPLA" evidence="5">
    <location>
        <begin position="9"/>
        <end position="177"/>
    </location>
</feature>
<feature type="active site" description="Nucleophile" evidence="4">
    <location>
        <position position="42"/>
    </location>
</feature>
<protein>
    <submittedName>
        <fullName evidence="6">Patatin</fullName>
    </submittedName>
</protein>
<feature type="short sequence motif" description="GXSXG" evidence="4">
    <location>
        <begin position="40"/>
        <end position="44"/>
    </location>
</feature>
<keyword evidence="3 4" id="KW-0443">Lipid metabolism</keyword>
<name>A0A7C4GKL0_9BACT</name>
<feature type="active site" description="Proton acceptor" evidence="4">
    <location>
        <position position="164"/>
    </location>
</feature>
<comment type="caution">
    <text evidence="4">Lacks conserved residue(s) required for the propagation of feature annotation.</text>
</comment>
<dbReference type="Pfam" id="PF01734">
    <property type="entry name" value="Patatin"/>
    <property type="match status" value="1"/>
</dbReference>
<evidence type="ECO:0000259" key="5">
    <source>
        <dbReference type="PROSITE" id="PS51635"/>
    </source>
</evidence>
<comment type="caution">
    <text evidence="6">The sequence shown here is derived from an EMBL/GenBank/DDBJ whole genome shotgun (WGS) entry which is preliminary data.</text>
</comment>
<keyword evidence="2 4" id="KW-0442">Lipid degradation</keyword>
<dbReference type="InterPro" id="IPR002641">
    <property type="entry name" value="PNPLA_dom"/>
</dbReference>
<dbReference type="InterPro" id="IPR016035">
    <property type="entry name" value="Acyl_Trfase/lysoPLipase"/>
</dbReference>
<reference evidence="6" key="1">
    <citation type="journal article" date="2020" name="mSystems">
        <title>Genome- and Community-Level Interaction Insights into Carbon Utilization and Element Cycling Functions of Hydrothermarchaeota in Hydrothermal Sediment.</title>
        <authorList>
            <person name="Zhou Z."/>
            <person name="Liu Y."/>
            <person name="Xu W."/>
            <person name="Pan J."/>
            <person name="Luo Z.H."/>
            <person name="Li M."/>
        </authorList>
    </citation>
    <scope>NUCLEOTIDE SEQUENCE [LARGE SCALE GENOMIC DNA]</scope>
    <source>
        <strain evidence="6">SpSt-609</strain>
    </source>
</reference>
<evidence type="ECO:0000256" key="4">
    <source>
        <dbReference type="PROSITE-ProRule" id="PRU01161"/>
    </source>
</evidence>
<evidence type="ECO:0000256" key="2">
    <source>
        <dbReference type="ARBA" id="ARBA00022963"/>
    </source>
</evidence>
<proteinExistence type="predicted"/>
<dbReference type="GO" id="GO:0016787">
    <property type="term" value="F:hydrolase activity"/>
    <property type="evidence" value="ECO:0007669"/>
    <property type="project" value="UniProtKB-UniRule"/>
</dbReference>